<reference evidence="1 2" key="1">
    <citation type="submission" date="2015-07" db="EMBL/GenBank/DDBJ databases">
        <title>Comparative genomics of the Sigatoka disease complex on banana suggests a link between parallel evolutionary changes in Pseudocercospora fijiensis and Pseudocercospora eumusae and increased virulence on the banana host.</title>
        <authorList>
            <person name="Chang T.-C."/>
            <person name="Salvucci A."/>
            <person name="Crous P.W."/>
            <person name="Stergiopoulos I."/>
        </authorList>
    </citation>
    <scope>NUCLEOTIDE SEQUENCE [LARGE SCALE GENOMIC DNA]</scope>
    <source>
        <strain evidence="1 2">CBS 116634</strain>
    </source>
</reference>
<dbReference type="Proteomes" id="UP000073492">
    <property type="component" value="Unassembled WGS sequence"/>
</dbReference>
<dbReference type="EMBL" id="LFZO01000112">
    <property type="protein sequence ID" value="KXT13556.1"/>
    <property type="molecule type" value="Genomic_DNA"/>
</dbReference>
<dbReference type="InterPro" id="IPR008775">
    <property type="entry name" value="Phytyl_CoA_dOase-like"/>
</dbReference>
<protein>
    <recommendedName>
        <fullName evidence="3">Phytanoyl-CoA dioxygenase</fullName>
    </recommendedName>
</protein>
<dbReference type="Pfam" id="PF05721">
    <property type="entry name" value="PhyH"/>
    <property type="match status" value="1"/>
</dbReference>
<sequence>MDGPRTIELSPHERSGSAYDPKNIQCALEGLHQDGLLILKNVINISHIDALRSAMNAETHTLLTTSPRANLYNQGVNSNILQAPPLANENLFFNNVYFNPYIIQIANSYLGSRPIFNFITGNNALTGTQGLRQAVHKDITFHHPTTPFYFIANIVLSDFFRGNGSTEFWLGSHAHTTSEDQIPYTAEDRFRNQAIGSPSCNVKPDVVEARRKIRPPIQPTCKKGDVMIRDLRTWHAGMPNPSPENRSMIAIGYQAPWYQNNTQRLYLPLKHANFWMRAGGQNVEVRAQFLEGPDEEVNEKMWKNYDFPFEPSVNVDRRFLART</sequence>
<keyword evidence="2" id="KW-1185">Reference proteome</keyword>
<dbReference type="SUPFAM" id="SSF51197">
    <property type="entry name" value="Clavaminate synthase-like"/>
    <property type="match status" value="1"/>
</dbReference>
<dbReference type="Gene3D" id="2.60.120.620">
    <property type="entry name" value="q2cbj1_9rhob like domain"/>
    <property type="match status" value="1"/>
</dbReference>
<dbReference type="PANTHER" id="PTHR37563">
    <property type="entry name" value="PHYTANOYL-COA DIOXYGENASE FAMILY PROTEIN (AFU_ORTHOLOGUE AFUA_2G03330)"/>
    <property type="match status" value="1"/>
</dbReference>
<dbReference type="AlphaFoldDB" id="A0A139IG90"/>
<evidence type="ECO:0000313" key="1">
    <source>
        <dbReference type="EMBL" id="KXT13556.1"/>
    </source>
</evidence>
<proteinExistence type="predicted"/>
<evidence type="ECO:0000313" key="2">
    <source>
        <dbReference type="Proteomes" id="UP000073492"/>
    </source>
</evidence>
<name>A0A139IG90_9PEZI</name>
<organism evidence="1 2">
    <name type="scientific">Pseudocercospora musae</name>
    <dbReference type="NCBI Taxonomy" id="113226"/>
    <lineage>
        <taxon>Eukaryota</taxon>
        <taxon>Fungi</taxon>
        <taxon>Dikarya</taxon>
        <taxon>Ascomycota</taxon>
        <taxon>Pezizomycotina</taxon>
        <taxon>Dothideomycetes</taxon>
        <taxon>Dothideomycetidae</taxon>
        <taxon>Mycosphaerellales</taxon>
        <taxon>Mycosphaerellaceae</taxon>
        <taxon>Pseudocercospora</taxon>
    </lineage>
</organism>
<dbReference type="PANTHER" id="PTHR37563:SF2">
    <property type="entry name" value="PHYTANOYL-COA DIOXYGENASE FAMILY PROTEIN (AFU_ORTHOLOGUE AFUA_2G03330)"/>
    <property type="match status" value="1"/>
</dbReference>
<gene>
    <name evidence="1" type="ORF">AC579_1407</name>
</gene>
<dbReference type="OrthoDB" id="3633766at2759"/>
<accession>A0A139IG90</accession>
<dbReference type="InterPro" id="IPR051961">
    <property type="entry name" value="Fungal_Metabolite_Diox"/>
</dbReference>
<comment type="caution">
    <text evidence="1">The sequence shown here is derived from an EMBL/GenBank/DDBJ whole genome shotgun (WGS) entry which is preliminary data.</text>
</comment>
<evidence type="ECO:0008006" key="3">
    <source>
        <dbReference type="Google" id="ProtNLM"/>
    </source>
</evidence>